<reference evidence="2" key="1">
    <citation type="submission" date="2023-03" db="EMBL/GenBank/DDBJ databases">
        <title>Complete genome of Cladonia borealis.</title>
        <authorList>
            <person name="Park H."/>
        </authorList>
    </citation>
    <scope>NUCLEOTIDE SEQUENCE</scope>
    <source>
        <strain evidence="2">ANT050790</strain>
    </source>
</reference>
<protein>
    <recommendedName>
        <fullName evidence="4">Early meiotic induction protein 1</fullName>
    </recommendedName>
</protein>
<name>A0AA39QUP5_9LECA</name>
<feature type="compositionally biased region" description="Polar residues" evidence="1">
    <location>
        <begin position="8"/>
        <end position="60"/>
    </location>
</feature>
<dbReference type="PANTHER" id="PTHR28052:SF1">
    <property type="entry name" value="UPF0545 PROTEIN C22ORF39"/>
    <property type="match status" value="1"/>
</dbReference>
<dbReference type="InterPro" id="IPR021475">
    <property type="entry name" value="Pants/Emi1-like"/>
</dbReference>
<dbReference type="Pfam" id="PF11326">
    <property type="entry name" value="PANTS-like"/>
    <property type="match status" value="1"/>
</dbReference>
<evidence type="ECO:0000313" key="3">
    <source>
        <dbReference type="Proteomes" id="UP001166286"/>
    </source>
</evidence>
<comment type="caution">
    <text evidence="2">The sequence shown here is derived from an EMBL/GenBank/DDBJ whole genome shotgun (WGS) entry which is preliminary data.</text>
</comment>
<feature type="compositionally biased region" description="Basic and acidic residues" evidence="1">
    <location>
        <begin position="61"/>
        <end position="70"/>
    </location>
</feature>
<feature type="region of interest" description="Disordered" evidence="1">
    <location>
        <begin position="1"/>
        <end position="108"/>
    </location>
</feature>
<sequence>MGWLWTSPKDSSNSTTPIRESSQSDLTNSPPFSSQDNAPKETTSPFSTQDTPSAEPTPTLTRDEAADAELRAFLTSLSEPSSSQTSPNTPSPTFPQQPPNPTIITPTDIHPTTVSCRAAFDTAFYCASLGGQFTSLYRYGQLRQCSQEWSDFWWCMRTNRGFMSDEERAKKVLERGMRREREKYGGERKGSSEDVWERRGRKVQGAFNGDWEALQSQGELEGR</sequence>
<evidence type="ECO:0000313" key="2">
    <source>
        <dbReference type="EMBL" id="KAK0508249.1"/>
    </source>
</evidence>
<evidence type="ECO:0000256" key="1">
    <source>
        <dbReference type="SAM" id="MobiDB-lite"/>
    </source>
</evidence>
<feature type="compositionally biased region" description="Pro residues" evidence="1">
    <location>
        <begin position="89"/>
        <end position="101"/>
    </location>
</feature>
<keyword evidence="3" id="KW-1185">Reference proteome</keyword>
<accession>A0AA39QUP5</accession>
<dbReference type="Proteomes" id="UP001166286">
    <property type="component" value="Unassembled WGS sequence"/>
</dbReference>
<dbReference type="EMBL" id="JAFEKC020000021">
    <property type="protein sequence ID" value="KAK0508249.1"/>
    <property type="molecule type" value="Genomic_DNA"/>
</dbReference>
<organism evidence="2 3">
    <name type="scientific">Cladonia borealis</name>
    <dbReference type="NCBI Taxonomy" id="184061"/>
    <lineage>
        <taxon>Eukaryota</taxon>
        <taxon>Fungi</taxon>
        <taxon>Dikarya</taxon>
        <taxon>Ascomycota</taxon>
        <taxon>Pezizomycotina</taxon>
        <taxon>Lecanoromycetes</taxon>
        <taxon>OSLEUM clade</taxon>
        <taxon>Lecanoromycetidae</taxon>
        <taxon>Lecanorales</taxon>
        <taxon>Lecanorineae</taxon>
        <taxon>Cladoniaceae</taxon>
        <taxon>Cladonia</taxon>
    </lineage>
</organism>
<gene>
    <name evidence="2" type="ORF">JMJ35_009333</name>
</gene>
<dbReference type="AlphaFoldDB" id="A0AA39QUP5"/>
<evidence type="ECO:0008006" key="4">
    <source>
        <dbReference type="Google" id="ProtNLM"/>
    </source>
</evidence>
<proteinExistence type="predicted"/>
<feature type="compositionally biased region" description="Low complexity" evidence="1">
    <location>
        <begin position="75"/>
        <end position="88"/>
    </location>
</feature>
<dbReference type="PANTHER" id="PTHR28052">
    <property type="entry name" value="UPF0545 PROTEIN C22ORF39"/>
    <property type="match status" value="1"/>
</dbReference>